<keyword evidence="5" id="KW-0812">Transmembrane</keyword>
<dbReference type="Proteomes" id="UP000274756">
    <property type="component" value="Unassembled WGS sequence"/>
</dbReference>
<dbReference type="OrthoDB" id="3237269at2759"/>
<evidence type="ECO:0000256" key="2">
    <source>
        <dbReference type="ARBA" id="ARBA00022801"/>
    </source>
</evidence>
<evidence type="ECO:0000313" key="9">
    <source>
        <dbReference type="Proteomes" id="UP000274756"/>
    </source>
</evidence>
<proteinExistence type="predicted"/>
<keyword evidence="4" id="KW-0326">Glycosidase</keyword>
<evidence type="ECO:0000259" key="6">
    <source>
        <dbReference type="Pfam" id="PF13802"/>
    </source>
</evidence>
<keyword evidence="5" id="KW-1133">Transmembrane helix</keyword>
<name>A0A0N4URD2_DRAME</name>
<sequence length="377" mass="43265">MLYEETTNDVKWTDLGLGLGFMRHRQIANKPEYEIIQSTIALNDSVITAELQNVINRLRLIVVALDDSKLRLIIDETDGIRARFQPLDALKDATNLKTSKFLKVEIQEKLTLIVLENTAKLLLNHKPFRMDFSMYDEIVLSVNSANLLKFEHYRLKNESSEMNDGEGFWEETFKAYKDTKPFGRIFICYFKSFIFIYTLIHSGNFRNFILGSSSVGLDFSFIGYKYVYGLPEHADSFVLKSTKGIDPYRLYNLDVFEFEVNNQMSLYGSVPFLMAHNKELTLAILWLNAAETWVDISSSTADKGMLRALVDKFKTSSEVPQVDAHFISESGLIDVFFMLGPKPSDIFRQNSALTGVFPLPPVNFFLFIFNILNLKFC</sequence>
<dbReference type="InterPro" id="IPR025887">
    <property type="entry name" value="Glyco_hydro_31_N_dom"/>
</dbReference>
<feature type="transmembrane region" description="Helical" evidence="5">
    <location>
        <begin position="352"/>
        <end position="372"/>
    </location>
</feature>
<gene>
    <name evidence="7" type="ORF">DME_LOCUS4032</name>
</gene>
<dbReference type="CDD" id="cd14752">
    <property type="entry name" value="GH31_N"/>
    <property type="match status" value="1"/>
</dbReference>
<dbReference type="SUPFAM" id="SSF74650">
    <property type="entry name" value="Galactose mutarotase-like"/>
    <property type="match status" value="1"/>
</dbReference>
<dbReference type="GO" id="GO:0030246">
    <property type="term" value="F:carbohydrate binding"/>
    <property type="evidence" value="ECO:0007669"/>
    <property type="project" value="InterPro"/>
</dbReference>
<accession>A0A0N4URD2</accession>
<dbReference type="Proteomes" id="UP000038040">
    <property type="component" value="Unplaced"/>
</dbReference>
<dbReference type="GO" id="GO:0090599">
    <property type="term" value="F:alpha-glucosidase activity"/>
    <property type="evidence" value="ECO:0007669"/>
    <property type="project" value="TreeGrafter"/>
</dbReference>
<keyword evidence="1" id="KW-0732">Signal</keyword>
<keyword evidence="2" id="KW-0378">Hydrolase</keyword>
<evidence type="ECO:0000256" key="3">
    <source>
        <dbReference type="ARBA" id="ARBA00023180"/>
    </source>
</evidence>
<dbReference type="InterPro" id="IPR011013">
    <property type="entry name" value="Gal_mutarotase_sf_dom"/>
</dbReference>
<dbReference type="STRING" id="318479.A0A0N4URD2"/>
<evidence type="ECO:0000256" key="1">
    <source>
        <dbReference type="ARBA" id="ARBA00022729"/>
    </source>
</evidence>
<dbReference type="Pfam" id="PF13802">
    <property type="entry name" value="Gal_mutarotas_2"/>
    <property type="match status" value="1"/>
</dbReference>
<dbReference type="PANTHER" id="PTHR22762:SF54">
    <property type="entry name" value="BCDNA.GH04962"/>
    <property type="match status" value="1"/>
</dbReference>
<organism evidence="8 10">
    <name type="scientific">Dracunculus medinensis</name>
    <name type="common">Guinea worm</name>
    <dbReference type="NCBI Taxonomy" id="318479"/>
    <lineage>
        <taxon>Eukaryota</taxon>
        <taxon>Metazoa</taxon>
        <taxon>Ecdysozoa</taxon>
        <taxon>Nematoda</taxon>
        <taxon>Chromadorea</taxon>
        <taxon>Rhabditida</taxon>
        <taxon>Spirurina</taxon>
        <taxon>Dracunculoidea</taxon>
        <taxon>Dracunculidae</taxon>
        <taxon>Dracunculus</taxon>
    </lineage>
</organism>
<dbReference type="AlphaFoldDB" id="A0A0N4URD2"/>
<keyword evidence="5" id="KW-0472">Membrane</keyword>
<dbReference type="PANTHER" id="PTHR22762">
    <property type="entry name" value="ALPHA-GLUCOSIDASE"/>
    <property type="match status" value="1"/>
</dbReference>
<dbReference type="GO" id="GO:0006491">
    <property type="term" value="P:N-glycan processing"/>
    <property type="evidence" value="ECO:0007669"/>
    <property type="project" value="TreeGrafter"/>
</dbReference>
<evidence type="ECO:0000313" key="7">
    <source>
        <dbReference type="EMBL" id="VDN54059.1"/>
    </source>
</evidence>
<reference evidence="7 9" key="2">
    <citation type="submission" date="2018-11" db="EMBL/GenBank/DDBJ databases">
        <authorList>
            <consortium name="Pathogen Informatics"/>
        </authorList>
    </citation>
    <scope>NUCLEOTIDE SEQUENCE [LARGE SCALE GENOMIC DNA]</scope>
</reference>
<dbReference type="EMBL" id="UYYG01000254">
    <property type="protein sequence ID" value="VDN54059.1"/>
    <property type="molecule type" value="Genomic_DNA"/>
</dbReference>
<evidence type="ECO:0000256" key="5">
    <source>
        <dbReference type="SAM" id="Phobius"/>
    </source>
</evidence>
<evidence type="ECO:0000256" key="4">
    <source>
        <dbReference type="ARBA" id="ARBA00023295"/>
    </source>
</evidence>
<protein>
    <submittedName>
        <fullName evidence="10">Gal_mutarotas_2 domain-containing protein</fullName>
    </submittedName>
</protein>
<dbReference type="GO" id="GO:0005975">
    <property type="term" value="P:carbohydrate metabolic process"/>
    <property type="evidence" value="ECO:0007669"/>
    <property type="project" value="InterPro"/>
</dbReference>
<dbReference type="WBParaSite" id="DME_0001060701-mRNA-1">
    <property type="protein sequence ID" value="DME_0001060701-mRNA-1"/>
    <property type="gene ID" value="DME_0001060701"/>
</dbReference>
<dbReference type="Gene3D" id="2.60.40.1760">
    <property type="entry name" value="glycosyl hydrolase (family 31)"/>
    <property type="match status" value="1"/>
</dbReference>
<feature type="domain" description="Glycoside hydrolase family 31 N-terminal" evidence="6">
    <location>
        <begin position="97"/>
        <end position="295"/>
    </location>
</feature>
<keyword evidence="9" id="KW-1185">Reference proteome</keyword>
<keyword evidence="3" id="KW-0325">Glycoprotein</keyword>
<evidence type="ECO:0000313" key="10">
    <source>
        <dbReference type="WBParaSite" id="DME_0001060701-mRNA-1"/>
    </source>
</evidence>
<reference evidence="10" key="1">
    <citation type="submission" date="2017-02" db="UniProtKB">
        <authorList>
            <consortium name="WormBaseParasite"/>
        </authorList>
    </citation>
    <scope>IDENTIFICATION</scope>
</reference>
<evidence type="ECO:0000313" key="8">
    <source>
        <dbReference type="Proteomes" id="UP000038040"/>
    </source>
</evidence>